<name>A0A937W0C2_UNCTE</name>
<dbReference type="InterPro" id="IPR013429">
    <property type="entry name" value="Regulatory_FmdB_Zinc_ribbon"/>
</dbReference>
<proteinExistence type="predicted"/>
<organism evidence="3 4">
    <name type="scientific">Tectimicrobiota bacterium</name>
    <dbReference type="NCBI Taxonomy" id="2528274"/>
    <lineage>
        <taxon>Bacteria</taxon>
        <taxon>Pseudomonadati</taxon>
        <taxon>Nitrospinota/Tectimicrobiota group</taxon>
        <taxon>Candidatus Tectimicrobiota</taxon>
    </lineage>
</organism>
<dbReference type="AlphaFoldDB" id="A0A937W0C2"/>
<dbReference type="NCBIfam" id="TIGR02605">
    <property type="entry name" value="CxxC_CxxC_SSSS"/>
    <property type="match status" value="1"/>
</dbReference>
<feature type="region of interest" description="Disordered" evidence="1">
    <location>
        <begin position="56"/>
        <end position="113"/>
    </location>
</feature>
<reference evidence="3" key="1">
    <citation type="submission" date="2019-03" db="EMBL/GenBank/DDBJ databases">
        <title>Lake Tanganyika Metagenome-Assembled Genomes (MAGs).</title>
        <authorList>
            <person name="Tran P."/>
        </authorList>
    </citation>
    <scope>NUCLEOTIDE SEQUENCE</scope>
    <source>
        <strain evidence="3">K_DeepCast_65m_m2_066</strain>
    </source>
</reference>
<sequence>MPIYEYRCLDCGHQFELMQKFSDPPAETCTACTGTVQKLISRSAFHLKGSGWYVTDYGRNGGSKGQTPANNGSESSPESSDSTSASEKSSDTSTASTSTSTETAKSSTASSAA</sequence>
<evidence type="ECO:0000256" key="1">
    <source>
        <dbReference type="SAM" id="MobiDB-lite"/>
    </source>
</evidence>
<gene>
    <name evidence="3" type="ORF">FJZ47_12005</name>
</gene>
<dbReference type="EMBL" id="VGLS01000342">
    <property type="protein sequence ID" value="MBM3224509.1"/>
    <property type="molecule type" value="Genomic_DNA"/>
</dbReference>
<evidence type="ECO:0000259" key="2">
    <source>
        <dbReference type="SMART" id="SM00834"/>
    </source>
</evidence>
<dbReference type="SMART" id="SM00834">
    <property type="entry name" value="CxxC_CXXC_SSSS"/>
    <property type="match status" value="1"/>
</dbReference>
<dbReference type="PANTHER" id="PTHR34404">
    <property type="entry name" value="REGULATORY PROTEIN, FMDB FAMILY"/>
    <property type="match status" value="1"/>
</dbReference>
<evidence type="ECO:0000313" key="3">
    <source>
        <dbReference type="EMBL" id="MBM3224509.1"/>
    </source>
</evidence>
<dbReference type="PANTHER" id="PTHR34404:SF2">
    <property type="entry name" value="CONSERVED SERINE RICH PROTEIN"/>
    <property type="match status" value="1"/>
</dbReference>
<dbReference type="Proteomes" id="UP000712673">
    <property type="component" value="Unassembled WGS sequence"/>
</dbReference>
<accession>A0A937W0C2</accession>
<comment type="caution">
    <text evidence="3">The sequence shown here is derived from an EMBL/GenBank/DDBJ whole genome shotgun (WGS) entry which is preliminary data.</text>
</comment>
<feature type="domain" description="Putative regulatory protein FmdB zinc ribbon" evidence="2">
    <location>
        <begin position="1"/>
        <end position="41"/>
    </location>
</feature>
<evidence type="ECO:0000313" key="4">
    <source>
        <dbReference type="Proteomes" id="UP000712673"/>
    </source>
</evidence>
<dbReference type="Pfam" id="PF09723">
    <property type="entry name" value="Zn_ribbon_8"/>
    <property type="match status" value="1"/>
</dbReference>
<protein>
    <submittedName>
        <fullName evidence="3">Zinc ribbon domain-containing protein</fullName>
    </submittedName>
</protein>
<feature type="compositionally biased region" description="Low complexity" evidence="1">
    <location>
        <begin position="73"/>
        <end position="113"/>
    </location>
</feature>